<proteinExistence type="predicted"/>
<dbReference type="InterPro" id="IPR030976">
    <property type="entry name" value="Mod_pep_NH_fam"/>
</dbReference>
<dbReference type="Proteomes" id="UP000437931">
    <property type="component" value="Unassembled WGS sequence"/>
</dbReference>
<evidence type="ECO:0000313" key="1">
    <source>
        <dbReference type="EMBL" id="MRH01002.1"/>
    </source>
</evidence>
<evidence type="ECO:0000313" key="2">
    <source>
        <dbReference type="EMBL" id="MRH75495.1"/>
    </source>
</evidence>
<accession>A0A6N7QJR2</accession>
<dbReference type="NCBIfam" id="TIGR04509">
    <property type="entry name" value="mod_pep_NH_fam"/>
    <property type="match status" value="1"/>
</dbReference>
<name>A0A6N7QJR2_9XANT</name>
<comment type="caution">
    <text evidence="1">The sequence shown here is derived from an EMBL/GenBank/DDBJ whole genome shotgun (WGS) entry which is preliminary data.</text>
</comment>
<dbReference type="Proteomes" id="UP000439314">
    <property type="component" value="Unassembled WGS sequence"/>
</dbReference>
<organism evidence="1 4">
    <name type="scientific">Xanthomonas sontii</name>
    <dbReference type="NCBI Taxonomy" id="2650745"/>
    <lineage>
        <taxon>Bacteria</taxon>
        <taxon>Pseudomonadati</taxon>
        <taxon>Pseudomonadota</taxon>
        <taxon>Gammaproteobacteria</taxon>
        <taxon>Lysobacterales</taxon>
        <taxon>Lysobacteraceae</taxon>
        <taxon>Xanthomonas</taxon>
    </lineage>
</organism>
<keyword evidence="3" id="KW-1185">Reference proteome</keyword>
<protein>
    <submittedName>
        <fullName evidence="1 2">Modified peptide</fullName>
    </submittedName>
</protein>
<sequence>MSAQTIQLDLACVEKLLDKLSTDNAFRKLFKKSPLDALISIGCKPPEGCPVPPCLIVHKIAPKEEIVRALQELRAYLTSHASQTNPHCFEAGKILGTIGKK</sequence>
<evidence type="ECO:0000313" key="4">
    <source>
        <dbReference type="Proteomes" id="UP000439314"/>
    </source>
</evidence>
<dbReference type="RefSeq" id="WP_153751633.1">
    <property type="nucleotide sequence ID" value="NZ_WJPM01000010.1"/>
</dbReference>
<dbReference type="EMBL" id="WJPM01000010">
    <property type="protein sequence ID" value="MRH75495.1"/>
    <property type="molecule type" value="Genomic_DNA"/>
</dbReference>
<evidence type="ECO:0000313" key="3">
    <source>
        <dbReference type="Proteomes" id="UP000437931"/>
    </source>
</evidence>
<reference evidence="2" key="2">
    <citation type="journal article" date="2020" name="Plant Dis.">
        <title>A Grain Rot of Rice in Iran Caused by a Xanthomonas Strain Closely Related to X. sacchari.</title>
        <authorList>
            <person name="Mirghasempour S.A."/>
            <person name="Huang S."/>
            <person name="Studholme D.J."/>
            <person name="Brady C.L."/>
        </authorList>
    </citation>
    <scope>NUCLEOTIDE SEQUENCE</scope>
    <source>
        <strain evidence="2">SAM114</strain>
    </source>
</reference>
<reference evidence="3 4" key="1">
    <citation type="submission" date="2019-11" db="EMBL/GenBank/DDBJ databases">
        <title>First report of rice panicle blight caused by Xanthomonas sp. in Iran.</title>
        <authorList>
            <person name="Mirghasempour S.A."/>
            <person name="Huang S."/>
            <person name="Brady C.L."/>
            <person name="Studholme D.J."/>
        </authorList>
    </citation>
    <scope>NUCLEOTIDE SEQUENCE [LARGE SCALE GENOMIC DNA]</scope>
    <source>
        <strain evidence="1 4">ASD011</strain>
        <strain evidence="3">SAM114</strain>
    </source>
</reference>
<gene>
    <name evidence="1" type="ORF">GIY21_11950</name>
    <name evidence="2" type="ORF">GIY22_12780</name>
</gene>
<dbReference type="AlphaFoldDB" id="A0A6N7QJR2"/>
<dbReference type="EMBL" id="WJPN01000009">
    <property type="protein sequence ID" value="MRH01002.1"/>
    <property type="molecule type" value="Genomic_DNA"/>
</dbReference>